<dbReference type="AlphaFoldDB" id="A0A2N6T2Y4"/>
<feature type="compositionally biased region" description="Polar residues" evidence="4">
    <location>
        <begin position="220"/>
        <end position="235"/>
    </location>
</feature>
<evidence type="ECO:0000256" key="2">
    <source>
        <dbReference type="ARBA" id="ARBA00023125"/>
    </source>
</evidence>
<protein>
    <submittedName>
        <fullName evidence="6">FadR family transcriptional regulator</fullName>
    </submittedName>
</protein>
<feature type="domain" description="HTH gntR-type" evidence="5">
    <location>
        <begin position="3"/>
        <end position="71"/>
    </location>
</feature>
<dbReference type="GO" id="GO:0003677">
    <property type="term" value="F:DNA binding"/>
    <property type="evidence" value="ECO:0007669"/>
    <property type="project" value="UniProtKB-KW"/>
</dbReference>
<dbReference type="SMART" id="SM00895">
    <property type="entry name" value="FCD"/>
    <property type="match status" value="1"/>
</dbReference>
<dbReference type="CDD" id="cd07377">
    <property type="entry name" value="WHTH_GntR"/>
    <property type="match status" value="1"/>
</dbReference>
<dbReference type="SUPFAM" id="SSF48008">
    <property type="entry name" value="GntR ligand-binding domain-like"/>
    <property type="match status" value="1"/>
</dbReference>
<dbReference type="Gene3D" id="1.20.120.530">
    <property type="entry name" value="GntR ligand-binding domain-like"/>
    <property type="match status" value="1"/>
</dbReference>
<feature type="region of interest" description="Disordered" evidence="4">
    <location>
        <begin position="209"/>
        <end position="235"/>
    </location>
</feature>
<dbReference type="PANTHER" id="PTHR43537">
    <property type="entry name" value="TRANSCRIPTIONAL REGULATOR, GNTR FAMILY"/>
    <property type="match status" value="1"/>
</dbReference>
<evidence type="ECO:0000313" key="6">
    <source>
        <dbReference type="EMBL" id="PMC63676.1"/>
    </source>
</evidence>
<gene>
    <name evidence="6" type="ORF">CJ203_09900</name>
</gene>
<dbReference type="Pfam" id="PF00392">
    <property type="entry name" value="GntR"/>
    <property type="match status" value="1"/>
</dbReference>
<name>A0A2N6T2Y4_9CORY</name>
<keyword evidence="2" id="KW-0238">DNA-binding</keyword>
<evidence type="ECO:0000259" key="5">
    <source>
        <dbReference type="PROSITE" id="PS50949"/>
    </source>
</evidence>
<dbReference type="Proteomes" id="UP000235836">
    <property type="component" value="Unassembled WGS sequence"/>
</dbReference>
<evidence type="ECO:0000256" key="3">
    <source>
        <dbReference type="ARBA" id="ARBA00023163"/>
    </source>
</evidence>
<proteinExistence type="predicted"/>
<dbReference type="InterPro" id="IPR008920">
    <property type="entry name" value="TF_FadR/GntR_C"/>
</dbReference>
<dbReference type="EMBL" id="PNHG01000019">
    <property type="protein sequence ID" value="PMC63676.1"/>
    <property type="molecule type" value="Genomic_DNA"/>
</dbReference>
<comment type="caution">
    <text evidence="6">The sequence shown here is derived from an EMBL/GenBank/DDBJ whole genome shotgun (WGS) entry which is preliminary data.</text>
</comment>
<reference evidence="6 7" key="1">
    <citation type="submission" date="2017-09" db="EMBL/GenBank/DDBJ databases">
        <title>Bacterial strain isolated from the female urinary microbiota.</title>
        <authorList>
            <person name="Thomas-White K."/>
            <person name="Kumar N."/>
            <person name="Forster S."/>
            <person name="Putonti C."/>
            <person name="Lawley T."/>
            <person name="Wolfe A.J."/>
        </authorList>
    </citation>
    <scope>NUCLEOTIDE SEQUENCE [LARGE SCALE GENOMIC DNA]</scope>
    <source>
        <strain evidence="6 7">UMB0792</strain>
    </source>
</reference>
<dbReference type="InterPro" id="IPR011711">
    <property type="entry name" value="GntR_C"/>
</dbReference>
<organism evidence="6 7">
    <name type="scientific">Corynebacterium tuscaniense</name>
    <dbReference type="NCBI Taxonomy" id="302449"/>
    <lineage>
        <taxon>Bacteria</taxon>
        <taxon>Bacillati</taxon>
        <taxon>Actinomycetota</taxon>
        <taxon>Actinomycetes</taxon>
        <taxon>Mycobacteriales</taxon>
        <taxon>Corynebacteriaceae</taxon>
        <taxon>Corynebacterium</taxon>
    </lineage>
</organism>
<sequence length="235" mass="26059">MRRDLVTEGIEKMVNSIASGHFPEGEALPGEQALADFLEVSRPTMREVVRALADRGVLEVVHGRGTFVLPRSQWRDMETLVEVWRQVLPQAEVNQRLTEVRRMIEVGSCGHAANNRTAEDIEELEACLARFAKAADSGDLEGVNRADVDFHNQILRATGNPFLMAVMRPLEGALAESRRATTADSAVRVRADRHHKKILEAIKAGDAEGAKNAMRAHMDQTWSDLRTSDRGNNQG</sequence>
<dbReference type="Gene3D" id="1.10.10.10">
    <property type="entry name" value="Winged helix-like DNA-binding domain superfamily/Winged helix DNA-binding domain"/>
    <property type="match status" value="1"/>
</dbReference>
<keyword evidence="3" id="KW-0804">Transcription</keyword>
<evidence type="ECO:0000313" key="7">
    <source>
        <dbReference type="Proteomes" id="UP000235836"/>
    </source>
</evidence>
<dbReference type="Pfam" id="PF07729">
    <property type="entry name" value="FCD"/>
    <property type="match status" value="1"/>
</dbReference>
<dbReference type="InterPro" id="IPR036390">
    <property type="entry name" value="WH_DNA-bd_sf"/>
</dbReference>
<accession>A0A2N6T2Y4</accession>
<dbReference type="PANTHER" id="PTHR43537:SF5">
    <property type="entry name" value="UXU OPERON TRANSCRIPTIONAL REGULATOR"/>
    <property type="match status" value="1"/>
</dbReference>
<evidence type="ECO:0000256" key="4">
    <source>
        <dbReference type="SAM" id="MobiDB-lite"/>
    </source>
</evidence>
<dbReference type="PROSITE" id="PS50949">
    <property type="entry name" value="HTH_GNTR"/>
    <property type="match status" value="1"/>
</dbReference>
<keyword evidence="1" id="KW-0805">Transcription regulation</keyword>
<dbReference type="InterPro" id="IPR000524">
    <property type="entry name" value="Tscrpt_reg_HTH_GntR"/>
</dbReference>
<dbReference type="SMART" id="SM00345">
    <property type="entry name" value="HTH_GNTR"/>
    <property type="match status" value="1"/>
</dbReference>
<dbReference type="SUPFAM" id="SSF46785">
    <property type="entry name" value="Winged helix' DNA-binding domain"/>
    <property type="match status" value="1"/>
</dbReference>
<dbReference type="PRINTS" id="PR00035">
    <property type="entry name" value="HTHGNTR"/>
</dbReference>
<dbReference type="InterPro" id="IPR036388">
    <property type="entry name" value="WH-like_DNA-bd_sf"/>
</dbReference>
<keyword evidence="7" id="KW-1185">Reference proteome</keyword>
<evidence type="ECO:0000256" key="1">
    <source>
        <dbReference type="ARBA" id="ARBA00023015"/>
    </source>
</evidence>
<dbReference type="RefSeq" id="WP_102724464.1">
    <property type="nucleotide sequence ID" value="NZ_PNHG01000019.1"/>
</dbReference>
<dbReference type="GO" id="GO:0003700">
    <property type="term" value="F:DNA-binding transcription factor activity"/>
    <property type="evidence" value="ECO:0007669"/>
    <property type="project" value="InterPro"/>
</dbReference>